<evidence type="ECO:0000256" key="5">
    <source>
        <dbReference type="ARBA" id="ARBA00023329"/>
    </source>
</evidence>
<dbReference type="Pfam" id="PF02750">
    <property type="entry name" value="Synapsin_C"/>
    <property type="match status" value="1"/>
</dbReference>
<dbReference type="SUPFAM" id="SSF52440">
    <property type="entry name" value="PreATP-grasp domain"/>
    <property type="match status" value="1"/>
</dbReference>
<dbReference type="PANTHER" id="PTHR10841">
    <property type="entry name" value="SYNAPSIN"/>
    <property type="match status" value="1"/>
</dbReference>
<dbReference type="BioGRID-ORCS" id="8224">
    <property type="hits" value="10 hits in 1148 CRISPR screens"/>
</dbReference>
<keyword evidence="3" id="KW-0597">Phosphoprotein</keyword>
<reference evidence="9" key="1">
    <citation type="submission" date="2005-03" db="EMBL/GenBank/DDBJ databases">
        <title>Homo sapiens protein coding cDNA.</title>
        <authorList>
            <person name="Totoki Y."/>
            <person name="Toyoda A."/>
            <person name="Takeda T."/>
            <person name="Sakaki Y."/>
            <person name="Tanaka A."/>
            <person name="Yokoyama S."/>
            <person name="Ohara O."/>
            <person name="Nagase T."/>
            <person name="Kikuno R.F."/>
        </authorList>
    </citation>
    <scope>NUCLEOTIDE SEQUENCE</scope>
    <source>
        <tissue evidence="9">Brain</tissue>
    </source>
</reference>
<dbReference type="InterPro" id="IPR019736">
    <property type="entry name" value="Synapsin_P_site"/>
</dbReference>
<dbReference type="ClinPGx" id="PA36278"/>
<feature type="compositionally biased region" description="Low complexity" evidence="6">
    <location>
        <begin position="568"/>
        <end position="584"/>
    </location>
</feature>
<keyword evidence="4" id="KW-0770">Synapse</keyword>
<dbReference type="Gene3D" id="3.30.1490.20">
    <property type="entry name" value="ATP-grasp fold, A domain"/>
    <property type="match status" value="1"/>
</dbReference>
<dbReference type="FunFam" id="3.30.470.20:FF:000042">
    <property type="entry name" value="Synapsin III"/>
    <property type="match status" value="1"/>
</dbReference>
<dbReference type="CTD" id="8224"/>
<dbReference type="FunFam" id="3.30.1490.20:FF:000008">
    <property type="entry name" value="Synapsin I"/>
    <property type="match status" value="1"/>
</dbReference>
<keyword evidence="5" id="KW-0968">Cytoplasmic vesicle</keyword>
<feature type="compositionally biased region" description="Low complexity" evidence="6">
    <location>
        <begin position="62"/>
        <end position="71"/>
    </location>
</feature>
<dbReference type="InterPro" id="IPR019735">
    <property type="entry name" value="Synapsin_CS"/>
</dbReference>
<accession>Q59EX7</accession>
<proteinExistence type="evidence at transcript level"/>
<feature type="domain" description="Synapsin ATP-binding" evidence="8">
    <location>
        <begin position="224"/>
        <end position="426"/>
    </location>
</feature>
<evidence type="ECO:0000256" key="3">
    <source>
        <dbReference type="ARBA" id="ARBA00022553"/>
    </source>
</evidence>
<evidence type="ECO:0000256" key="6">
    <source>
        <dbReference type="SAM" id="MobiDB-lite"/>
    </source>
</evidence>
<feature type="compositionally biased region" description="Low complexity" evidence="6">
    <location>
        <begin position="450"/>
        <end position="463"/>
    </location>
</feature>
<organism evidence="9">
    <name type="scientific">Homo sapiens</name>
    <name type="common">Human</name>
    <dbReference type="NCBI Taxonomy" id="9606"/>
    <lineage>
        <taxon>Eukaryota</taxon>
        <taxon>Metazoa</taxon>
        <taxon>Chordata</taxon>
        <taxon>Craniata</taxon>
        <taxon>Vertebrata</taxon>
        <taxon>Euteleostomi</taxon>
        <taxon>Mammalia</taxon>
        <taxon>Eutheria</taxon>
        <taxon>Euarchontoglires</taxon>
        <taxon>Primates</taxon>
        <taxon>Haplorrhini</taxon>
        <taxon>Catarrhini</taxon>
        <taxon>Hominidae</taxon>
        <taxon>Homo</taxon>
    </lineage>
</organism>
<evidence type="ECO:0000259" key="8">
    <source>
        <dbReference type="Pfam" id="PF02750"/>
    </source>
</evidence>
<protein>
    <submittedName>
        <fullName evidence="9">Synapsin-3 variant</fullName>
    </submittedName>
</protein>
<evidence type="ECO:0000256" key="4">
    <source>
        <dbReference type="ARBA" id="ARBA00023018"/>
    </source>
</evidence>
<dbReference type="OrthoDB" id="10249572at2759"/>
<dbReference type="InterPro" id="IPR020898">
    <property type="entry name" value="Synapsin_ATP-bd_dom"/>
</dbReference>
<dbReference type="InterPro" id="IPR013815">
    <property type="entry name" value="ATP_grasp_subdomain_1"/>
</dbReference>
<dbReference type="GO" id="GO:0005524">
    <property type="term" value="F:ATP binding"/>
    <property type="evidence" value="ECO:0007669"/>
    <property type="project" value="InterPro"/>
</dbReference>
<comment type="similarity">
    <text evidence="2">Belongs to the synapsin family.</text>
</comment>
<dbReference type="RefSeq" id="NP_001129246.1">
    <property type="nucleotide sequence ID" value="NM_001135774.1"/>
</dbReference>
<dbReference type="PANTHER" id="PTHR10841:SF27">
    <property type="entry name" value="SYNAPSIN-3"/>
    <property type="match status" value="1"/>
</dbReference>
<dbReference type="DNASU" id="8224"/>
<dbReference type="EMBL" id="AB209684">
    <property type="protein sequence ID" value="BAD92921.1"/>
    <property type="molecule type" value="mRNA"/>
</dbReference>
<dbReference type="PROSITE" id="PS00415">
    <property type="entry name" value="SYNAPSIN_1"/>
    <property type="match status" value="1"/>
</dbReference>
<feature type="region of interest" description="Disordered" evidence="6">
    <location>
        <begin position="51"/>
        <end position="88"/>
    </location>
</feature>
<feature type="compositionally biased region" description="Low complexity" evidence="6">
    <location>
        <begin position="472"/>
        <end position="519"/>
    </location>
</feature>
<dbReference type="Gene3D" id="3.30.470.20">
    <property type="entry name" value="ATP-grasp fold, B domain"/>
    <property type="match status" value="1"/>
</dbReference>
<feature type="domain" description="Synapsin pre-ATP-grasp" evidence="7">
    <location>
        <begin position="121"/>
        <end position="222"/>
    </location>
</feature>
<dbReference type="PRINTS" id="PR01368">
    <property type="entry name" value="SYNAPSIN"/>
</dbReference>
<dbReference type="InterPro" id="IPR016185">
    <property type="entry name" value="PreATP-grasp_dom_sf"/>
</dbReference>
<dbReference type="DisGeNET" id="8224"/>
<evidence type="ECO:0000313" key="9">
    <source>
        <dbReference type="EMBL" id="BAD92921.1"/>
    </source>
</evidence>
<dbReference type="InterPro" id="IPR001359">
    <property type="entry name" value="Synapsin"/>
</dbReference>
<dbReference type="InterPro" id="IPR020897">
    <property type="entry name" value="Synapsin_pre-ATP-grasp_dom"/>
</dbReference>
<name>Q59EX7_HUMAN</name>
<evidence type="ECO:0000256" key="1">
    <source>
        <dbReference type="ARBA" id="ARBA00004234"/>
    </source>
</evidence>
<dbReference type="GO" id="GO:0050804">
    <property type="term" value="P:modulation of chemical synaptic transmission"/>
    <property type="evidence" value="ECO:0007669"/>
    <property type="project" value="UniProtKB-ARBA"/>
</dbReference>
<sequence length="611" mass="66712">SPTTPCTWQQPVFWASPTHVWVGASHLHPSTAMNFLRRRLSDSSFMANLPNGYMTDLQRPDSSTSSPASPAMERRHPQPLAASFSSPGSSLFSSLSSAMKQAPQATSGLMEPPGPSTPIVQRPRILLVIDDAHTDWSKYFHGKKVNGEIEIRVEQAEFSELNLAAYVTGGCMVDMQVVRNGTKVVRSFKPDFILVRQHAYSMALGEDYRSLVIGLQYGGLPAVNSLYSVYNFCSKPWVFSQLIKIFHSLGPEKFPLVEQTFFPNHKPMVTAPHFPVVVKLGHAHAGMGKIKVENQLDFQDITSVVAMAKTYATTEAFIDSKYDIRIQKIGSNYKAYMRTSISGNWKANTGSAMLEQVAMTERYRLWVDSCSEMFGGLDICAVKAVHSKDGRDYIIEVMDSSMPLIGEHVEEDRQLMADLVVSKMSQLPMPGGTAPSPLRPWAPQIKSAKSPGQAQLGPQLGQPQPRPPPQGGPRQAQSPQPQRSGSPSQQRLSPQGQQPLSPQSGSPQQQRSPGSPQLSRASSGSSPNQASKPGATLASQPRPPVQGRSTSQQGEESKKPAPPHPHLNKSQSLTNSLSTSDTSQRGTPSEDEAKAETIRNLRKSFASLFSD</sequence>
<feature type="non-terminal residue" evidence="9">
    <location>
        <position position="1"/>
    </location>
</feature>
<dbReference type="FunFam" id="3.40.50.20:FF:000008">
    <property type="entry name" value="Synapsin III"/>
    <property type="match status" value="1"/>
</dbReference>
<dbReference type="Gene3D" id="3.40.50.20">
    <property type="match status" value="1"/>
</dbReference>
<comment type="subcellular location">
    <subcellularLocation>
        <location evidence="1">Cytoplasmic vesicle</location>
        <location evidence="1">Secretory vesicle</location>
        <location evidence="1">Synaptic vesicle</location>
    </subcellularLocation>
</comment>
<dbReference type="SUPFAM" id="SSF56059">
    <property type="entry name" value="Glutathione synthetase ATP-binding domain-like"/>
    <property type="match status" value="1"/>
</dbReference>
<dbReference type="PROSITE" id="PS00416">
    <property type="entry name" value="SYNAPSIN_2"/>
    <property type="match status" value="1"/>
</dbReference>
<feature type="region of interest" description="Disordered" evidence="6">
    <location>
        <begin position="426"/>
        <end position="598"/>
    </location>
</feature>
<feature type="compositionally biased region" description="Polar residues" evidence="6">
    <location>
        <begin position="520"/>
        <end position="531"/>
    </location>
</feature>
<dbReference type="GO" id="GO:0008021">
    <property type="term" value="C:synaptic vesicle"/>
    <property type="evidence" value="ECO:0007669"/>
    <property type="project" value="UniProtKB-SubCell"/>
</dbReference>
<dbReference type="Pfam" id="PF10581">
    <property type="entry name" value="Synapsin_N"/>
    <property type="match status" value="1"/>
</dbReference>
<evidence type="ECO:0000256" key="2">
    <source>
        <dbReference type="ARBA" id="ARBA00008243"/>
    </source>
</evidence>
<evidence type="ECO:0000259" key="7">
    <source>
        <dbReference type="Pfam" id="PF02078"/>
    </source>
</evidence>
<dbReference type="GO" id="GO:0007269">
    <property type="term" value="P:neurotransmitter secretion"/>
    <property type="evidence" value="ECO:0007669"/>
    <property type="project" value="InterPro"/>
</dbReference>
<feature type="compositionally biased region" description="Low complexity" evidence="6">
    <location>
        <begin position="79"/>
        <end position="88"/>
    </location>
</feature>
<dbReference type="Pfam" id="PF02078">
    <property type="entry name" value="Synapsin"/>
    <property type="match status" value="1"/>
</dbReference>
<dbReference type="AlphaFoldDB" id="Q59EX7"/>
<dbReference type="GeneID" id="8224"/>